<feature type="compositionally biased region" description="Polar residues" evidence="5">
    <location>
        <begin position="3715"/>
        <end position="3727"/>
    </location>
</feature>
<name>A0A6J1DWW3_MOMCH</name>
<dbReference type="CDD" id="cd18808">
    <property type="entry name" value="SF1_C_Upf1"/>
    <property type="match status" value="1"/>
</dbReference>
<evidence type="ECO:0000256" key="2">
    <source>
        <dbReference type="ARBA" id="ARBA00022801"/>
    </source>
</evidence>
<feature type="compositionally biased region" description="Polar residues" evidence="5">
    <location>
        <begin position="3495"/>
        <end position="3508"/>
    </location>
</feature>
<sequence>MEMGDSSKKFKAKKIGYNGLIDHFFSWTLEDVLYDDFYKDEVQKIPESFKTVHQYIGSYVFPLLEETRAELSSSLKVIRRAPFAQLVSVEEPKSSGKLLLNVNVDSWRNITNNSGKEPYRTLPGDVFLILDDKPETVMDLQCSTRTWAFAWVKQITENGRSTHLKLNVSKNISDEHGMQKKLFIAFLMNVTTNLRIWNSLHYSEDMKIFKHVLSKESMGDDICNKCSLYSNAVCAEKLGTSLSFALNDSQKAAVLCSVCKTLCDHKPSVELIWGPPGTGKTKTISFLLWAILEMKQRILACAPTNVAITELASRVVKLLRESSRGGGVLCSFGDVLLFGNKDRLKFGSELEEIYLDYRVDRLAECFGQSGWKYHITSLIELLEGRNSCYMLESDINMSRKDKFKSTASAVRGCLQTLTTHIPKQFILECNFQIIEILLSVIDSFDAFLSQDNVISEQMEILFSNPEAVKDFPNSNVGVTFSYLRSQCLSILITLQASLDQLQLPNAASKTCVRKFCFQRASLILCTASSSFQLNSVKMDPVNLLVIDEAAQLKECESIVPLQLPGIKHAILIGDECQLPAIVSSQVCDAAGYGRSLFERLSLLGHSKHLLNTQYRMHPSISYFPNSKFYSNQILDAPLVMNKSYEKHYISSPIFGPYSFINVSVGKEEGDDDGHSKKNMVEVAVVITIIEKLYKAWRRAKTKLSIGVISFYAAQVSAIQGKLGHKYEKRDNFSVKVKSVDGFQGGEEDVIILSTVRSNRRKNIGFISNSQRINVALTRARHCLWVVGDATTLGNSNSDWETVVSNAKDRQCFFNAEEDKDLADAIIEVKKVLLELDDLLKKDSVLFKMSRWKVLLSDSFRASFQKVVPINQKKSIIVMLLRLSSGWRQETDSFSNPKSSNIIKCVKVEGLFIIFSLDIEKDSKYNQVLKIWDIKPLADVKVLVDCLTSIHELYTDDFLSHCKEKSRKGDLEFPVSWSAASHDIVLYKDSMKAELNAILSLEADSDDAKNLTLKKNFLQMKFQSLSYQKAKHLLSGRDIKELDLPCQVEDEQLEIILLPTSAFIMGRPGSGKTAALTIKLFMREQQQKIHIGGCSEVTRENSEISCRNEGGEDDKKTDRIFLRQLFITVTLKQCHAVKEHFSYLKRIYDSGNILERNQKFNKVDMLDMNDDQVLLDVPNSFDGIPFNSYPLVITFRKFLIMLDGTVGDSYFARFHKQWKLSCGKSKDSLSNAAHNFMVSKEVTAKNFASSYWPYFDGRLTNKLDATMVFNEITSQIKGGLGVKEAPDGRLCKLDYTRVSRGQSTLSWKKRERIYDIFLDYEKMKQEKEEYDLADLVIDLHHRLEVIQYTGEQMDFVYVDEVQALSMMQIALLKYLCRNVNSGFIFSTNTVQTIAKGVGFRFQDIRFMFYKEFVSRVKPDGKDVSAGLMKIPDILHINQNCHTQPKILQFANSITDLLFRFFPQSIDILCPETSEMSSVNLETPVLLETGKGQNVMKVLFEERGNIPADTHEFGAKQVILVRDEHAREEISTYVGNRAIVLTIMECQCLEFQDVLLYNFFNSSPLRHQWRVIYQYMIEQDMLEMAPGSPNFNQPVRMDLCWELKLLHTAITRPRQRLWIYEDKQDFSNPIVDYWKKLCFIQVKTLDSSIIQAMKVPSMKEEWSSVGVELFSEGVYGAASLCFERAQDRHRKELARAASLRATAGILDGSNSQMTCNALREAAEIYISMDRAEVAAKCFIELKEYKTAAYIYLTKCGEAKLEDAGDCYMLAECYKLAAEAYSRGKCFLKFLNVCTVANIFDMGLQVISRWSKFDDVDLIEKSQDIWHVFLEKGALHYHQLQDFSSMMKFVDSFNSMDEKYSFLRNLGLSEKELLLEKDVKETANIVMNKGDILLEIDRLEKAGNFKDASSLILLYVLCSSLWSCGKTGWPLKLFKRKEKLLARAEKLAMNESDSFYDYVTTEANILSNRTRTLFEMEPNWSSSHRHGNLRGEILSAWRILDAHLSSSASKYIWENETETDLREHVEKTISLNRISIQTLVFFWNFWKENVLSILNCLQLPESQVISDCGSYEQFCLDYLGVRKQLNCGNSIFLLLDPDAEWARTVSFEGNENLGSINSREFVAAAQSYWFSQVFSVGLKVLAKLKDLHMLSVRSSLSFYFQAFTAVHIFEMAKFFTDDHYIKSSIDYENLRMIFDLGLYSIQFLRLQQTPNVDLANEIQAVHDKSQSYLVSCALLFHEIQDSSTMLKFVSAFCSMDSKRSFLKSFNYLNELGTLELEAQNFPEVLAIARSQGNLLLEIDALEKMGNYKEASFLLIFYIYANSLWTSGSKGWPLKEFEHKQKLIEKTISIAKQDSEEFCDMISVEASILSCKISGLDGMEQNLTASEGHKNFKGVILSAWKILDAHLKLNVSNYTWENVIQSDLQRHSKETISKNQVSFQTLVYFWYLWKDSLIDVIDYLCSIDIEDDVNDYYKSQQDFCLSYFGVRREYNNHETLYFLLNPDANWTTEAVNGSLHRNGGLIGIATCQFTSAGWRYWSSEVLSVGIKVLEKLIALYTFSASASNFSELYQSMIAISFCEVGNFLKNSQFLKSVSETLVQKFTNVRLQFILCCKQHLGQDSLFSNIHDELEDLKLTFLRKCALHYHRVQDERTMMKFVEAFHSIDSKRLFLKSLGCFDELLSLEEKSGNFMEAAAAARLKGDLLLEVDLLERADQLEEAVELILFHVLASSLWTNQSKGWPLKHFKQKEELLSKAKSIAKLHSDVFHRNVCSETKILSDGIYSLLDMKHHLSSSRENKNICGEILSARRILDAHLSSNTLSYNWEDELVSDLLKHVEIKISQSQVSIETLSHFWNLWKDYVTGIITYLESLGTKIVDEFIIYEGFCLKYLGMRKQFDCLNTYQLLFTDADWIMHISLHSIQRNGKLMSMNVEQFALAARSYWSTELLSVGMKVLEHLSDIHGFSVMHSFSKFRQSSAAIRIFEIANFLISSDLAKCPDDNKKLQSYLEPYADCFFDNVFGLCWTDRMTENMIALRETRLSRSVIETVILKIIHSKGQLSYEKIGKVVMALLGSGRLTSGLYDKVASRCHVKLHWKAVIDAFKRHMIASQTSESSMARKVYETSEEGGLINQLHEALMLTFVNWKKECDYMSPNCFLYIVERQFVLISMSQGCFYATRSSFVEWLMCEELSGRQGQIVVNTEISSGDLFDSIAKMVHELLFNNCGAREWIKRSNINSKEYYPIFLLRLVIMMCLLSANLGKYYNLLYDFIGKTDMHSQLPEAFSELFKKRKKPNLHFLNYMAEAVSKIKNPLVKVCLRDNCKKPVPPTAISIRMKNTCRKEDVWKLLFAKNPMDDHNCGTAYSGRKKADPINDSTPLNTKPSQVLHSANADDGCDGVVIPIRQNSSKTSDSMKPVKNTHMVNPKSSKSNAPKKMKLKKKVHCINTSVPKSRQKGSFDRESEFSRVRSILDELKMSPALSMSDPELITSIEELSRKLECGRQKNNTSNMVGETSLGTSLSSASRRKSRATKKKGKETSLGTSLSSASRRKSRATKRKGKEDKTSVTSNMSTAKGPSPSPGLQFQPKLESETVSQNDMKTQDEIKVGHNMSTTKESSKGLQFQPKHESKTASQNDTKTKGKMKVVDNISTTKGPSQGLQFQPKLELKTASQKDTVTKGKMKVVDNMSTSKGSSEELQFQPKLKSKTASQNDTKTKGKMKVVNNIPTTKESSQGLQFQPKLESEITSQNVMKTKDKMKAAGNMPSVKGSSQRLQFQPKLESRTASENDMKTDGKMKVVDMLTDKGSSQGLQFQPKQESTHKEKASENNTKTGDKMKVTPIMSTAKDSSHKFQFKPKPGVAKNETTAQNNVKNEKDTTNIDNNKAESTQKLQCKQKLKYVQKETTGSRGSKVKKDEMKIADNSSEAQEPSAGCA</sequence>
<evidence type="ECO:0000259" key="6">
    <source>
        <dbReference type="Pfam" id="PF00580"/>
    </source>
</evidence>
<dbReference type="InterPro" id="IPR027417">
    <property type="entry name" value="P-loop_NTPase"/>
</dbReference>
<gene>
    <name evidence="11 12" type="primary">LOC111023887</name>
</gene>
<dbReference type="InterPro" id="IPR045529">
    <property type="entry name" value="DUF6469"/>
</dbReference>
<feature type="domain" description="DNA2/NAM7 helicase helicase" evidence="7">
    <location>
        <begin position="246"/>
        <end position="585"/>
    </location>
</feature>
<dbReference type="PANTHER" id="PTHR21529">
    <property type="entry name" value="MAMMARY TURMOR VIRUS RECEPTOR HOMOLOG 1, 2 MTVR1, 2"/>
    <property type="match status" value="1"/>
</dbReference>
<dbReference type="KEGG" id="mcha:111023887"/>
<evidence type="ECO:0000313" key="11">
    <source>
        <dbReference type="RefSeq" id="XP_022157076.1"/>
    </source>
</evidence>
<keyword evidence="3" id="KW-0347">Helicase</keyword>
<feature type="compositionally biased region" description="Basic and acidic residues" evidence="5">
    <location>
        <begin position="3770"/>
        <end position="3788"/>
    </location>
</feature>
<dbReference type="InterPro" id="IPR041679">
    <property type="entry name" value="DNA2/NAM7-like_C"/>
</dbReference>
<proteinExistence type="predicted"/>
<dbReference type="SUPFAM" id="SSF52540">
    <property type="entry name" value="P-loop containing nucleoside triphosphate hydrolases"/>
    <property type="match status" value="2"/>
</dbReference>
<dbReference type="InterPro" id="IPR013986">
    <property type="entry name" value="DExx_box_DNA_helicase_dom_sf"/>
</dbReference>
<dbReference type="RefSeq" id="XP_022157077.1">
    <property type="nucleotide sequence ID" value="XM_022301385.1"/>
</dbReference>
<evidence type="ECO:0000256" key="5">
    <source>
        <dbReference type="SAM" id="MobiDB-lite"/>
    </source>
</evidence>
<dbReference type="GO" id="GO:0005694">
    <property type="term" value="C:chromosome"/>
    <property type="evidence" value="ECO:0007669"/>
    <property type="project" value="UniProtKB-ARBA"/>
</dbReference>
<dbReference type="OrthoDB" id="3156807at2759"/>
<dbReference type="Pfam" id="PF13087">
    <property type="entry name" value="AAA_12"/>
    <property type="match status" value="1"/>
</dbReference>
<feature type="region of interest" description="Disordered" evidence="5">
    <location>
        <begin position="3399"/>
        <end position="3433"/>
    </location>
</feature>
<keyword evidence="4" id="KW-0067">ATP-binding</keyword>
<keyword evidence="2" id="KW-0378">Hydrolase</keyword>
<dbReference type="RefSeq" id="XP_022157076.1">
    <property type="nucleotide sequence ID" value="XM_022301384.1"/>
</dbReference>
<dbReference type="FunFam" id="3.40.50.300:FF:000326">
    <property type="entry name" value="P-loop containing nucleoside triphosphate hydrolase"/>
    <property type="match status" value="1"/>
</dbReference>
<dbReference type="Gene3D" id="1.10.10.160">
    <property type="match status" value="1"/>
</dbReference>
<evidence type="ECO:0000259" key="7">
    <source>
        <dbReference type="Pfam" id="PF13086"/>
    </source>
</evidence>
<accession>A0A6J1DWW3</accession>
<evidence type="ECO:0000259" key="8">
    <source>
        <dbReference type="Pfam" id="PF13087"/>
    </source>
</evidence>
<dbReference type="GeneID" id="111023887"/>
<keyword evidence="10" id="KW-1185">Reference proteome</keyword>
<feature type="compositionally biased region" description="Basic residues" evidence="5">
    <location>
        <begin position="3540"/>
        <end position="3550"/>
    </location>
</feature>
<feature type="domain" description="DUF6469" evidence="9">
    <location>
        <begin position="82"/>
        <end position="204"/>
    </location>
</feature>
<feature type="compositionally biased region" description="Polar residues" evidence="5">
    <location>
        <begin position="3639"/>
        <end position="3651"/>
    </location>
</feature>
<feature type="compositionally biased region" description="Basic residues" evidence="5">
    <location>
        <begin position="3424"/>
        <end position="3433"/>
    </location>
</feature>
<dbReference type="GO" id="GO:0005524">
    <property type="term" value="F:ATP binding"/>
    <property type="evidence" value="ECO:0007669"/>
    <property type="project" value="UniProtKB-KW"/>
</dbReference>
<dbReference type="InterPro" id="IPR039904">
    <property type="entry name" value="TRANK1"/>
</dbReference>
<feature type="domain" description="DNA2/NAM7 helicase-like C-terminal" evidence="8">
    <location>
        <begin position="592"/>
        <end position="789"/>
    </location>
</feature>
<evidence type="ECO:0000256" key="4">
    <source>
        <dbReference type="ARBA" id="ARBA00022840"/>
    </source>
</evidence>
<dbReference type="Pfam" id="PF13086">
    <property type="entry name" value="AAA_11"/>
    <property type="match status" value="1"/>
</dbReference>
<feature type="domain" description="UvrD-like helicase ATP-binding" evidence="6">
    <location>
        <begin position="1307"/>
        <end position="1379"/>
    </location>
</feature>
<dbReference type="Proteomes" id="UP000504603">
    <property type="component" value="Unplaced"/>
</dbReference>
<evidence type="ECO:0000313" key="12">
    <source>
        <dbReference type="RefSeq" id="XP_022157077.1"/>
    </source>
</evidence>
<feature type="compositionally biased region" description="Basic residues" evidence="5">
    <location>
        <begin position="3516"/>
        <end position="3527"/>
    </location>
</feature>
<dbReference type="InterPro" id="IPR014016">
    <property type="entry name" value="UvrD-like_ATP-bd"/>
</dbReference>
<feature type="compositionally biased region" description="Polar residues" evidence="5">
    <location>
        <begin position="3557"/>
        <end position="3566"/>
    </location>
</feature>
<feature type="compositionally biased region" description="Polar residues" evidence="5">
    <location>
        <begin position="3601"/>
        <end position="3612"/>
    </location>
</feature>
<evidence type="ECO:0000259" key="9">
    <source>
        <dbReference type="Pfam" id="PF20073"/>
    </source>
</evidence>
<dbReference type="GO" id="GO:0004386">
    <property type="term" value="F:helicase activity"/>
    <property type="evidence" value="ECO:0007669"/>
    <property type="project" value="UniProtKB-KW"/>
</dbReference>
<dbReference type="Pfam" id="PF00580">
    <property type="entry name" value="UvrD-helicase"/>
    <property type="match status" value="1"/>
</dbReference>
<evidence type="ECO:0000313" key="10">
    <source>
        <dbReference type="Proteomes" id="UP000504603"/>
    </source>
</evidence>
<feature type="compositionally biased region" description="Basic and acidic residues" evidence="5">
    <location>
        <begin position="3808"/>
        <end position="3827"/>
    </location>
</feature>
<dbReference type="PANTHER" id="PTHR21529:SF4">
    <property type="entry name" value="TPR AND ANKYRIN REPEAT-CONTAINING PROTEIN 1"/>
    <property type="match status" value="1"/>
</dbReference>
<feature type="compositionally biased region" description="Polar residues" evidence="5">
    <location>
        <begin position="3795"/>
        <end position="3807"/>
    </location>
</feature>
<evidence type="ECO:0000256" key="3">
    <source>
        <dbReference type="ARBA" id="ARBA00022806"/>
    </source>
</evidence>
<keyword evidence="1" id="KW-0547">Nucleotide-binding</keyword>
<feature type="compositionally biased region" description="Polar residues" evidence="5">
    <location>
        <begin position="3677"/>
        <end position="3688"/>
    </location>
</feature>
<dbReference type="GO" id="GO:0016787">
    <property type="term" value="F:hydrolase activity"/>
    <property type="evidence" value="ECO:0007669"/>
    <property type="project" value="UniProtKB-KW"/>
</dbReference>
<dbReference type="Gene3D" id="3.40.50.300">
    <property type="entry name" value="P-loop containing nucleotide triphosphate hydrolases"/>
    <property type="match status" value="3"/>
</dbReference>
<protein>
    <submittedName>
        <fullName evidence="11 12">Uncharacterized protein LOC111023887</fullName>
    </submittedName>
</protein>
<dbReference type="InterPro" id="IPR041677">
    <property type="entry name" value="DNA2/NAM7_AAA_11"/>
</dbReference>
<dbReference type="Pfam" id="PF20073">
    <property type="entry name" value="DUF6469"/>
    <property type="match status" value="1"/>
</dbReference>
<dbReference type="InterPro" id="IPR047187">
    <property type="entry name" value="SF1_C_Upf1"/>
</dbReference>
<evidence type="ECO:0000256" key="1">
    <source>
        <dbReference type="ARBA" id="ARBA00022741"/>
    </source>
</evidence>
<feature type="compositionally biased region" description="Polar residues" evidence="5">
    <location>
        <begin position="3869"/>
        <end position="3882"/>
    </location>
</feature>
<organism evidence="10 11">
    <name type="scientific">Momordica charantia</name>
    <name type="common">Bitter gourd</name>
    <name type="synonym">Balsam pear</name>
    <dbReference type="NCBI Taxonomy" id="3673"/>
    <lineage>
        <taxon>Eukaryota</taxon>
        <taxon>Viridiplantae</taxon>
        <taxon>Streptophyta</taxon>
        <taxon>Embryophyta</taxon>
        <taxon>Tracheophyta</taxon>
        <taxon>Spermatophyta</taxon>
        <taxon>Magnoliopsida</taxon>
        <taxon>eudicotyledons</taxon>
        <taxon>Gunneridae</taxon>
        <taxon>Pentapetalae</taxon>
        <taxon>rosids</taxon>
        <taxon>fabids</taxon>
        <taxon>Cucurbitales</taxon>
        <taxon>Cucurbitaceae</taxon>
        <taxon>Momordiceae</taxon>
        <taxon>Momordica</taxon>
    </lineage>
</organism>
<feature type="region of interest" description="Disordered" evidence="5">
    <location>
        <begin position="3493"/>
        <end position="3924"/>
    </location>
</feature>
<reference evidence="11 12" key="1">
    <citation type="submission" date="2025-04" db="UniProtKB">
        <authorList>
            <consortium name="RefSeq"/>
        </authorList>
    </citation>
    <scope>IDENTIFICATION</scope>
    <source>
        <strain evidence="11 12">OHB3-1</strain>
    </source>
</reference>